<dbReference type="OrthoDB" id="268428at2759"/>
<evidence type="ECO:0008006" key="3">
    <source>
        <dbReference type="Google" id="ProtNLM"/>
    </source>
</evidence>
<dbReference type="GeneID" id="36577425"/>
<accession>A0A2T3AX35</accession>
<dbReference type="AlphaFoldDB" id="A0A2T3AX35"/>
<protein>
    <recommendedName>
        <fullName evidence="3">BTB domain-containing protein</fullName>
    </recommendedName>
</protein>
<dbReference type="RefSeq" id="XP_024719226.1">
    <property type="nucleotide sequence ID" value="XM_024869344.1"/>
</dbReference>
<proteinExistence type="predicted"/>
<dbReference type="STRING" id="857342.A0A2T3AX35"/>
<dbReference type="EMBL" id="KZ679014">
    <property type="protein sequence ID" value="PSS13235.1"/>
    <property type="molecule type" value="Genomic_DNA"/>
</dbReference>
<evidence type="ECO:0000313" key="1">
    <source>
        <dbReference type="EMBL" id="PSS13235.1"/>
    </source>
</evidence>
<evidence type="ECO:0000313" key="2">
    <source>
        <dbReference type="Proteomes" id="UP000241818"/>
    </source>
</evidence>
<keyword evidence="2" id="KW-1185">Reference proteome</keyword>
<sequence length="367" mass="42233">MASPDPKIPKIVTIDPEGDLTINFYEPIKDGPEYVGGSGKRIFGRVLAIFKVSRQVVSRNSRQFGMMLMGVFQEAGQHVIDIEEGTVNSLELWFRVLHDAMTDEMYCIPIEDVWEAIEVCGYRNFDIKRLNTWFEKWFSSTDLEELEIEDMCTLLYPCHEFNHAKGFAFLTKSLAYQMAGHITEINPTSHRHLHLEGNAIGSINGARGSLRSKMLRGLFEPVDEYLKQRCSCKAEALFSYCTGLSKTGIWPLESHHKKSVQTILDGPNFIKFVCKPPPNACVNCLERLASSTLTKTRLNVLRDFDGLCLDCMDRTKPKLGGVDEDYWEHDRRRAWSSDCRITHDQPTWYFSFMGRKTEMRAHQRKKR</sequence>
<dbReference type="Proteomes" id="UP000241818">
    <property type="component" value="Unassembled WGS sequence"/>
</dbReference>
<gene>
    <name evidence="1" type="ORF">M430DRAFT_68360</name>
</gene>
<name>A0A2T3AX35_AMORE</name>
<organism evidence="1 2">
    <name type="scientific">Amorphotheca resinae ATCC 22711</name>
    <dbReference type="NCBI Taxonomy" id="857342"/>
    <lineage>
        <taxon>Eukaryota</taxon>
        <taxon>Fungi</taxon>
        <taxon>Dikarya</taxon>
        <taxon>Ascomycota</taxon>
        <taxon>Pezizomycotina</taxon>
        <taxon>Leotiomycetes</taxon>
        <taxon>Helotiales</taxon>
        <taxon>Amorphothecaceae</taxon>
        <taxon>Amorphotheca</taxon>
    </lineage>
</organism>
<reference evidence="1 2" key="1">
    <citation type="journal article" date="2018" name="New Phytol.">
        <title>Comparative genomics and transcriptomics depict ericoid mycorrhizal fungi as versatile saprotrophs and plant mutualists.</title>
        <authorList>
            <person name="Martino E."/>
            <person name="Morin E."/>
            <person name="Grelet G.A."/>
            <person name="Kuo A."/>
            <person name="Kohler A."/>
            <person name="Daghino S."/>
            <person name="Barry K.W."/>
            <person name="Cichocki N."/>
            <person name="Clum A."/>
            <person name="Dockter R.B."/>
            <person name="Hainaut M."/>
            <person name="Kuo R.C."/>
            <person name="LaButti K."/>
            <person name="Lindahl B.D."/>
            <person name="Lindquist E.A."/>
            <person name="Lipzen A."/>
            <person name="Khouja H.R."/>
            <person name="Magnuson J."/>
            <person name="Murat C."/>
            <person name="Ohm R.A."/>
            <person name="Singer S.W."/>
            <person name="Spatafora J.W."/>
            <person name="Wang M."/>
            <person name="Veneault-Fourrey C."/>
            <person name="Henrissat B."/>
            <person name="Grigoriev I.V."/>
            <person name="Martin F.M."/>
            <person name="Perotto S."/>
        </authorList>
    </citation>
    <scope>NUCLEOTIDE SEQUENCE [LARGE SCALE GENOMIC DNA]</scope>
    <source>
        <strain evidence="1 2">ATCC 22711</strain>
    </source>
</reference>
<dbReference type="InParanoid" id="A0A2T3AX35"/>